<feature type="domain" description="Peptidase C51" evidence="2">
    <location>
        <begin position="462"/>
        <end position="614"/>
    </location>
</feature>
<dbReference type="InterPro" id="IPR051705">
    <property type="entry name" value="Gsp_Synthetase/Amidase"/>
</dbReference>
<name>A0ABY7V1M8_9DEIO</name>
<evidence type="ECO:0000313" key="3">
    <source>
        <dbReference type="EMBL" id="WDA59025.1"/>
    </source>
</evidence>
<feature type="region of interest" description="Disordered" evidence="1">
    <location>
        <begin position="391"/>
        <end position="430"/>
    </location>
</feature>
<dbReference type="InterPro" id="IPR007921">
    <property type="entry name" value="CHAP_dom"/>
</dbReference>
<accession>A0ABY7V1M8</accession>
<organism evidence="3 4">
    <name type="scientific">Deinococcus aquaticus</name>
    <dbReference type="NCBI Taxonomy" id="328692"/>
    <lineage>
        <taxon>Bacteria</taxon>
        <taxon>Thermotogati</taxon>
        <taxon>Deinococcota</taxon>
        <taxon>Deinococci</taxon>
        <taxon>Deinococcales</taxon>
        <taxon>Deinococcaceae</taxon>
        <taxon>Deinococcus</taxon>
    </lineage>
</organism>
<evidence type="ECO:0000313" key="4">
    <source>
        <dbReference type="Proteomes" id="UP001217044"/>
    </source>
</evidence>
<feature type="compositionally biased region" description="Low complexity" evidence="1">
    <location>
        <begin position="394"/>
        <end position="422"/>
    </location>
</feature>
<dbReference type="PANTHER" id="PTHR30094:SF0">
    <property type="entry name" value="BIFUNCTIONAL GLUTATHIONYLSPERMIDINE SYNTHETASE_AMIDASE-RELATED"/>
    <property type="match status" value="1"/>
</dbReference>
<dbReference type="EMBL" id="CP115165">
    <property type="protein sequence ID" value="WDA59025.1"/>
    <property type="molecule type" value="Genomic_DNA"/>
</dbReference>
<dbReference type="PANTHER" id="PTHR30094">
    <property type="entry name" value="BIFUNCTIONAL GLUTATHIONYLSPERMIDINE SYNTHETASE/AMIDASE-RELATED"/>
    <property type="match status" value="1"/>
</dbReference>
<dbReference type="SUPFAM" id="SSF53955">
    <property type="entry name" value="Lysozyme-like"/>
    <property type="match status" value="1"/>
</dbReference>
<dbReference type="InterPro" id="IPR023346">
    <property type="entry name" value="Lysozyme-like_dom_sf"/>
</dbReference>
<reference evidence="3 4" key="1">
    <citation type="submission" date="2022-12" db="EMBL/GenBank/DDBJ databases">
        <title>Genome Sequence of Deinococcus aquaticus Type Strain PB314.</title>
        <authorList>
            <person name="Albert C."/>
            <person name="Hill J."/>
            <person name="Boren L."/>
            <person name="Scholz-Ng S."/>
            <person name="Fatema N."/>
            <person name="Grosso R."/>
            <person name="Soboslay E."/>
            <person name="Tuohy J."/>
        </authorList>
    </citation>
    <scope>NUCLEOTIDE SEQUENCE [LARGE SCALE GENOMIC DNA]</scope>
    <source>
        <strain evidence="3 4">PB-314</strain>
    </source>
</reference>
<dbReference type="PROSITE" id="PS50911">
    <property type="entry name" value="CHAP"/>
    <property type="match status" value="1"/>
</dbReference>
<evidence type="ECO:0000256" key="1">
    <source>
        <dbReference type="SAM" id="MobiDB-lite"/>
    </source>
</evidence>
<evidence type="ECO:0000259" key="2">
    <source>
        <dbReference type="PROSITE" id="PS50911"/>
    </source>
</evidence>
<dbReference type="SUPFAM" id="SSF54001">
    <property type="entry name" value="Cysteine proteinases"/>
    <property type="match status" value="1"/>
</dbReference>
<feature type="region of interest" description="Disordered" evidence="1">
    <location>
        <begin position="1"/>
        <end position="33"/>
    </location>
</feature>
<dbReference type="Proteomes" id="UP001217044">
    <property type="component" value="Chromosome"/>
</dbReference>
<dbReference type="InterPro" id="IPR038765">
    <property type="entry name" value="Papain-like_cys_pep_sf"/>
</dbReference>
<dbReference type="Gene3D" id="3.90.1720.10">
    <property type="entry name" value="endopeptidase domain like (from Nostoc punctiforme)"/>
    <property type="match status" value="1"/>
</dbReference>
<feature type="region of interest" description="Disordered" evidence="1">
    <location>
        <begin position="134"/>
        <end position="156"/>
    </location>
</feature>
<dbReference type="Pfam" id="PF05257">
    <property type="entry name" value="CHAP"/>
    <property type="match status" value="1"/>
</dbReference>
<feature type="compositionally biased region" description="Low complexity" evidence="1">
    <location>
        <begin position="136"/>
        <end position="156"/>
    </location>
</feature>
<sequence>MFDTREPKTGKAPQSKTPAPAPAPRPLKTGTQTWQRTFRGTGNGITFQLRIIRKPNGHLTARYQATPGQGSGWHLEGQLRDDNTFTLKGTQNKAEFQGKISPDGKAVTSSFTNTTTKDTFTVSEMTLRMAAWVKPAQNQQSNSASSDISSEQANSSAIDWEQTLTPAMRKKLPALSEPKFLDQLDEMCKRIGIPSDLLLAVMTFESADHNHGTRGLDSKADNGLGYYGLIQFGPEAAKDFGLVSAKDFQKMSATEQLPYVEKFLKTHGVPQAVAKAKAENRNITLEEIYMSILGGNANKAYSSVWKTKASSPKGYKNNSGLDSNGDFAITPTEAADAVRLHWREVYGNNIDERSRHLERQWYTARHPDTNRDERRWRAAYHSEIFSDKLNNTFNNQQSGQQDQNSNTSGNQQNQIQNSQQSGIVKDTSAERKRTIRANKDWGAEIGSLDGVKAYYNDGVQSPEESASGNRNYSKDGYKYEYGLKWQCVEFVRRYYYDRLGVEFVPRSGNAEDYFDKNTPNGNVNTRRKLNQFKIGSTEKPKYQDLIIFGPNPFSSVGHVAIVSSASEDNFTIAQQNVGAKFTDTIGLEHNSVAGKKIYKISQSYSSLNVMGWLRK</sequence>
<gene>
    <name evidence="3" type="ORF">M8445_02075</name>
</gene>
<dbReference type="RefSeq" id="WP_273989308.1">
    <property type="nucleotide sequence ID" value="NZ_BAABQT010000001.1"/>
</dbReference>
<keyword evidence="4" id="KW-1185">Reference proteome</keyword>
<protein>
    <submittedName>
        <fullName evidence="3">CHAP domain-containing protein</fullName>
    </submittedName>
</protein>
<proteinExistence type="predicted"/>